<dbReference type="InterPro" id="IPR012386">
    <property type="entry name" value="Cyclic-nucl_3Pdiesterase"/>
</dbReference>
<evidence type="ECO:0000313" key="6">
    <source>
        <dbReference type="Proteomes" id="UP000268321"/>
    </source>
</evidence>
<evidence type="ECO:0000256" key="3">
    <source>
        <dbReference type="ARBA" id="ARBA00012317"/>
    </source>
</evidence>
<dbReference type="GO" id="GO:0004113">
    <property type="term" value="F:2',3'-cyclic-nucleotide 3'-phosphodiesterase activity"/>
    <property type="evidence" value="ECO:0007669"/>
    <property type="project" value="UniProtKB-EC"/>
</dbReference>
<dbReference type="PANTHER" id="PTHR28141:SF1">
    <property type="entry name" value="2',3'-CYCLIC-NUCLEOTIDE 3'-PHOSPHODIESTERASE"/>
    <property type="match status" value="1"/>
</dbReference>
<dbReference type="GO" id="GO:0009187">
    <property type="term" value="P:cyclic nucleotide metabolic process"/>
    <property type="evidence" value="ECO:0007669"/>
    <property type="project" value="TreeGrafter"/>
</dbReference>
<evidence type="ECO:0000313" key="5">
    <source>
        <dbReference type="EMBL" id="RKP28639.1"/>
    </source>
</evidence>
<proteinExistence type="inferred from homology"/>
<dbReference type="OrthoDB" id="514292at2759"/>
<gene>
    <name evidence="5" type="ORF">METBISCDRAFT_20363</name>
</gene>
<dbReference type="AlphaFoldDB" id="A0A4V1J2I1"/>
<dbReference type="PANTHER" id="PTHR28141">
    <property type="entry name" value="2',3'-CYCLIC-NUCLEOTIDE 3'-PHOSPHODIESTERASE"/>
    <property type="match status" value="1"/>
</dbReference>
<organism evidence="5 6">
    <name type="scientific">Metschnikowia bicuspidata</name>
    <dbReference type="NCBI Taxonomy" id="27322"/>
    <lineage>
        <taxon>Eukaryota</taxon>
        <taxon>Fungi</taxon>
        <taxon>Dikarya</taxon>
        <taxon>Ascomycota</taxon>
        <taxon>Saccharomycotina</taxon>
        <taxon>Pichiomycetes</taxon>
        <taxon>Metschnikowiaceae</taxon>
        <taxon>Metschnikowia</taxon>
    </lineage>
</organism>
<sequence length="157" mass="18230">VISFSRIVREQFVVLPRNIEKAQQIANPHLYQKNLLGELVRKKSFQGKHAAATESSQFQLDMEKIRDELSREAAVWSVEEFEPHLSLVYSKLHPIDNALWRTIRERVLDFVSIDDCDLDYWNVEGNGFSWERGVLKLMLCEGDVSEWVMLGSVDLHV</sequence>
<accession>A0A4V1J2I1</accession>
<reference evidence="6" key="1">
    <citation type="journal article" date="2018" name="Nat. Microbiol.">
        <title>Leveraging single-cell genomics to expand the fungal tree of life.</title>
        <authorList>
            <person name="Ahrendt S.R."/>
            <person name="Quandt C.A."/>
            <person name="Ciobanu D."/>
            <person name="Clum A."/>
            <person name="Salamov A."/>
            <person name="Andreopoulos B."/>
            <person name="Cheng J.F."/>
            <person name="Woyke T."/>
            <person name="Pelin A."/>
            <person name="Henrissat B."/>
            <person name="Reynolds N.K."/>
            <person name="Benny G.L."/>
            <person name="Smith M.E."/>
            <person name="James T.Y."/>
            <person name="Grigoriev I.V."/>
        </authorList>
    </citation>
    <scope>NUCLEOTIDE SEQUENCE [LARGE SCALE GENOMIC DNA]</scope>
    <source>
        <strain evidence="6">Baker2002</strain>
    </source>
</reference>
<dbReference type="EMBL" id="ML004739">
    <property type="protein sequence ID" value="RKP28639.1"/>
    <property type="molecule type" value="Genomic_DNA"/>
</dbReference>
<dbReference type="EC" id="3.1.4.37" evidence="3"/>
<evidence type="ECO:0000256" key="2">
    <source>
        <dbReference type="ARBA" id="ARBA00006037"/>
    </source>
</evidence>
<comment type="function">
    <text evidence="1">Involved in the metabolism of ADP-ribose 1',2'-cyclic phosphate which is produced as a consequence of tRNA splicing.</text>
</comment>
<dbReference type="Gene3D" id="3.90.1140.10">
    <property type="entry name" value="Cyclic phosphodiesterase"/>
    <property type="match status" value="1"/>
</dbReference>
<comment type="similarity">
    <text evidence="2">Belongs to the 2H phosphoesterase superfamily. CPD1 family.</text>
</comment>
<dbReference type="SUPFAM" id="SSF55144">
    <property type="entry name" value="LigT-like"/>
    <property type="match status" value="1"/>
</dbReference>
<evidence type="ECO:0000256" key="1">
    <source>
        <dbReference type="ARBA" id="ARBA00003831"/>
    </source>
</evidence>
<dbReference type="Proteomes" id="UP000268321">
    <property type="component" value="Unassembled WGS sequence"/>
</dbReference>
<protein>
    <recommendedName>
        <fullName evidence="4">2',3'-cyclic-nucleotide 3'-phosphodiesterase</fullName>
        <ecNumber evidence="3">3.1.4.37</ecNumber>
    </recommendedName>
</protein>
<dbReference type="InterPro" id="IPR009097">
    <property type="entry name" value="Cyclic_Pdiesterase"/>
</dbReference>
<dbReference type="Pfam" id="PF07823">
    <property type="entry name" value="CPDase"/>
    <property type="match status" value="1"/>
</dbReference>
<name>A0A4V1J2I1_9ASCO</name>
<feature type="non-terminal residue" evidence="5">
    <location>
        <position position="1"/>
    </location>
</feature>
<evidence type="ECO:0000256" key="4">
    <source>
        <dbReference type="ARBA" id="ARBA00014478"/>
    </source>
</evidence>
<keyword evidence="6" id="KW-1185">Reference proteome</keyword>